<gene>
    <name evidence="1" type="ORF">H735_10930</name>
</gene>
<evidence type="ECO:0000313" key="1">
    <source>
        <dbReference type="EMBL" id="KIF53423.1"/>
    </source>
</evidence>
<accession>A0A0C1VU74</accession>
<dbReference type="Proteomes" id="UP000031586">
    <property type="component" value="Unassembled WGS sequence"/>
</dbReference>
<evidence type="ECO:0000313" key="2">
    <source>
        <dbReference type="Proteomes" id="UP000031586"/>
    </source>
</evidence>
<dbReference type="EMBL" id="JPRD01000015">
    <property type="protein sequence ID" value="KIF53423.1"/>
    <property type="molecule type" value="Genomic_DNA"/>
</dbReference>
<dbReference type="AlphaFoldDB" id="A0A0C1VU74"/>
<organism evidence="1 2">
    <name type="scientific">Vibrio owensii CAIM 1854 = LMG 25443</name>
    <dbReference type="NCBI Taxonomy" id="1229493"/>
    <lineage>
        <taxon>Bacteria</taxon>
        <taxon>Pseudomonadati</taxon>
        <taxon>Pseudomonadota</taxon>
        <taxon>Gammaproteobacteria</taxon>
        <taxon>Vibrionales</taxon>
        <taxon>Vibrionaceae</taxon>
        <taxon>Vibrio</taxon>
    </lineage>
</organism>
<comment type="caution">
    <text evidence="1">The sequence shown here is derived from an EMBL/GenBank/DDBJ whole genome shotgun (WGS) entry which is preliminary data.</text>
</comment>
<dbReference type="RefSeq" id="WP_020194628.1">
    <property type="nucleotide sequence ID" value="NZ_BAOH01000005.1"/>
</dbReference>
<proteinExistence type="predicted"/>
<dbReference type="PATRIC" id="fig|1229493.5.peg.1277"/>
<protein>
    <submittedName>
        <fullName evidence="1">Uncharacterized protein</fullName>
    </submittedName>
</protein>
<name>A0A0C1VU74_9VIBR</name>
<reference evidence="1 2" key="1">
    <citation type="submission" date="2014-07" db="EMBL/GenBank/DDBJ databases">
        <title>Unique and conserved regions in Vibrio harveyi and related species in comparison with the shrimp pathogen Vibrio harveyi CAIM 1792.</title>
        <authorList>
            <person name="Espinoza-Valles I."/>
            <person name="Vora G."/>
            <person name="Leekitcharoenphon P."/>
            <person name="Ussery D."/>
            <person name="Hoj L."/>
            <person name="Gomez-Gil B."/>
        </authorList>
    </citation>
    <scope>NUCLEOTIDE SEQUENCE [LARGE SCALE GENOMIC DNA]</scope>
    <source>
        <strain evidence="2">CAIM 1854 / LMG 25443</strain>
    </source>
</reference>
<sequence length="107" mass="12219">MTKFEVLFAQLQTEYILNGTVNPMKVTSIKAVIASNPNQLIINEPFDDLTINDVFGFWLGAVLSEESWKREMQDTVVTKEDIEAIEREMKLSRVPLFGKVLVNLTRT</sequence>